<name>A0A9Q1HL94_HOLLE</name>
<dbReference type="PANTHER" id="PTHR31751">
    <property type="entry name" value="SI:CH211-108C17.2-RELATED-RELATED"/>
    <property type="match status" value="1"/>
</dbReference>
<dbReference type="Proteomes" id="UP001152320">
    <property type="component" value="Chromosome 1"/>
</dbReference>
<keyword evidence="3" id="KW-1185">Reference proteome</keyword>
<feature type="region of interest" description="Disordered" evidence="1">
    <location>
        <begin position="187"/>
        <end position="254"/>
    </location>
</feature>
<proteinExistence type="predicted"/>
<dbReference type="AlphaFoldDB" id="A0A9Q1HL94"/>
<evidence type="ECO:0000313" key="3">
    <source>
        <dbReference type="Proteomes" id="UP001152320"/>
    </source>
</evidence>
<sequence>MLDLLVQPSKKPKKGLKHKSSPLDPTEVSGEDIPVSSYEISEEETTAAEQQEVLTKTTRKVVRRYTCFVTDAETQTEANVTTSSCQTSQDASQVPYPEHDYIGYIPYSADDTKHTQERKPVFTPPYPRVIRGSSTFSSPEIMIPVGDTEGMVADKTGQWHPSPPKVQRQVLDQTGFFKNVLPSNTVLIDPSSPSATSTSSVSSSPSIHKREQKPETSSSSPSDGSLFEPSEQEDYDDDDDDGSDSGQSGISTTREGRLVQESKFIVFESSLKDLIKHIKCEVCQMPAEESSRSFKGTMVVIQISCLHGHKITKWYSQPFIKNRPAGNVFCSAGILFSGSSFAQMEQYLKFVGVKFIGHTTYYDILQKTLIPVVNHTYTRSQREVTDQLVGKSVWLSGDGRNDSPGYSAKYCSYTFMNPATEEIIDTELVQVTDTTSSVAMEKVGFRTCLNRVREKGIKVQLVATDRHAGIRKVMRTEYPDIDHDFDVWHFAKSIKKKLLAKAKKKDAEDLSRWIQAISNHLWWCCQNCDGDAKKLREMWTSILKHITNVHSWSDCELFHECSHPQLSDDEMRLKLWLKPESPAHVALQDVVLNPTILRDLEQLVHACHTGALEVFHSVVLKYCPKRLEFGYEHMQARMHLAVLDHNHNLNRPQAVVKKATRKSLPEGEPRFNLVYSKGRAGWVVKKIYQQKSLSYVQDMMVSTVKAVEGSINLEVIENQPRPSNIARVPRPDKTIMVQELKSRFQKQDTGDEETG</sequence>
<protein>
    <recommendedName>
        <fullName evidence="4">Transposase</fullName>
    </recommendedName>
</protein>
<dbReference type="EMBL" id="JAIZAY010000001">
    <property type="protein sequence ID" value="KAJ8049501.1"/>
    <property type="molecule type" value="Genomic_DNA"/>
</dbReference>
<organism evidence="2 3">
    <name type="scientific">Holothuria leucospilota</name>
    <name type="common">Black long sea cucumber</name>
    <name type="synonym">Mertensiothuria leucospilota</name>
    <dbReference type="NCBI Taxonomy" id="206669"/>
    <lineage>
        <taxon>Eukaryota</taxon>
        <taxon>Metazoa</taxon>
        <taxon>Echinodermata</taxon>
        <taxon>Eleutherozoa</taxon>
        <taxon>Echinozoa</taxon>
        <taxon>Holothuroidea</taxon>
        <taxon>Aspidochirotacea</taxon>
        <taxon>Aspidochirotida</taxon>
        <taxon>Holothuriidae</taxon>
        <taxon>Holothuria</taxon>
    </lineage>
</organism>
<dbReference type="PANTHER" id="PTHR31751:SF42">
    <property type="entry name" value="PROTEIN CBG10204"/>
    <property type="match status" value="1"/>
</dbReference>
<evidence type="ECO:0000256" key="1">
    <source>
        <dbReference type="SAM" id="MobiDB-lite"/>
    </source>
</evidence>
<comment type="caution">
    <text evidence="2">The sequence shown here is derived from an EMBL/GenBank/DDBJ whole genome shotgun (WGS) entry which is preliminary data.</text>
</comment>
<gene>
    <name evidence="2" type="ORF">HOLleu_02272</name>
</gene>
<feature type="compositionally biased region" description="Low complexity" evidence="1">
    <location>
        <begin position="215"/>
        <end position="229"/>
    </location>
</feature>
<reference evidence="2" key="1">
    <citation type="submission" date="2021-10" db="EMBL/GenBank/DDBJ databases">
        <title>Tropical sea cucumber genome reveals ecological adaptation and Cuvierian tubules defense mechanism.</title>
        <authorList>
            <person name="Chen T."/>
        </authorList>
    </citation>
    <scope>NUCLEOTIDE SEQUENCE</scope>
    <source>
        <strain evidence="2">Nanhai2018</strain>
        <tissue evidence="2">Muscle</tissue>
    </source>
</reference>
<feature type="compositionally biased region" description="Acidic residues" evidence="1">
    <location>
        <begin position="230"/>
        <end position="243"/>
    </location>
</feature>
<accession>A0A9Q1HL94</accession>
<feature type="region of interest" description="Disordered" evidence="1">
    <location>
        <begin position="1"/>
        <end position="52"/>
    </location>
</feature>
<evidence type="ECO:0000313" key="2">
    <source>
        <dbReference type="EMBL" id="KAJ8049501.1"/>
    </source>
</evidence>
<feature type="compositionally biased region" description="Basic residues" evidence="1">
    <location>
        <begin position="10"/>
        <end position="20"/>
    </location>
</feature>
<evidence type="ECO:0008006" key="4">
    <source>
        <dbReference type="Google" id="ProtNLM"/>
    </source>
</evidence>
<dbReference type="OrthoDB" id="5814287at2759"/>
<feature type="compositionally biased region" description="Low complexity" evidence="1">
    <location>
        <begin position="190"/>
        <end position="206"/>
    </location>
</feature>